<feature type="compositionally biased region" description="Low complexity" evidence="1">
    <location>
        <begin position="126"/>
        <end position="158"/>
    </location>
</feature>
<protein>
    <submittedName>
        <fullName evidence="2">Uncharacterized protein</fullName>
    </submittedName>
</protein>
<gene>
    <name evidence="2" type="ORF">D9758_009663</name>
</gene>
<sequence length="195" mass="20648">MNASDVGPDLTGTLSSSTNFTANVTFTFPEPANAFYYYGMKRSGGGLYLICIDCDPNAPKFTPIDALDPNDDGKQLPTLLFSKNFGDFGVHEILLTNTNDTRRNPAGTSQITIDRFEIQIQDDTISSSSSPTSSSSSTSTTPSASPSPSSSSQSTPVGAIAGGVIGGLALIALLRYHTPLHSPTKKQHPPSQKRF</sequence>
<accession>A0A8H5CNQ3</accession>
<reference evidence="2 3" key="1">
    <citation type="journal article" date="2020" name="ISME J.">
        <title>Uncovering the hidden diversity of litter-decomposition mechanisms in mushroom-forming fungi.</title>
        <authorList>
            <person name="Floudas D."/>
            <person name="Bentzer J."/>
            <person name="Ahren D."/>
            <person name="Johansson T."/>
            <person name="Persson P."/>
            <person name="Tunlid A."/>
        </authorList>
    </citation>
    <scope>NUCLEOTIDE SEQUENCE [LARGE SCALE GENOMIC DNA]</scope>
    <source>
        <strain evidence="2 3">CBS 291.85</strain>
    </source>
</reference>
<comment type="caution">
    <text evidence="2">The sequence shown here is derived from an EMBL/GenBank/DDBJ whole genome shotgun (WGS) entry which is preliminary data.</text>
</comment>
<feature type="region of interest" description="Disordered" evidence="1">
    <location>
        <begin position="123"/>
        <end position="158"/>
    </location>
</feature>
<dbReference type="OrthoDB" id="3359616at2759"/>
<proteinExistence type="predicted"/>
<dbReference type="Proteomes" id="UP000559256">
    <property type="component" value="Unassembled WGS sequence"/>
</dbReference>
<evidence type="ECO:0000313" key="3">
    <source>
        <dbReference type="Proteomes" id="UP000559256"/>
    </source>
</evidence>
<keyword evidence="3" id="KW-1185">Reference proteome</keyword>
<organism evidence="2 3">
    <name type="scientific">Tetrapyrgos nigripes</name>
    <dbReference type="NCBI Taxonomy" id="182062"/>
    <lineage>
        <taxon>Eukaryota</taxon>
        <taxon>Fungi</taxon>
        <taxon>Dikarya</taxon>
        <taxon>Basidiomycota</taxon>
        <taxon>Agaricomycotina</taxon>
        <taxon>Agaricomycetes</taxon>
        <taxon>Agaricomycetidae</taxon>
        <taxon>Agaricales</taxon>
        <taxon>Marasmiineae</taxon>
        <taxon>Marasmiaceae</taxon>
        <taxon>Tetrapyrgos</taxon>
    </lineage>
</organism>
<evidence type="ECO:0000313" key="2">
    <source>
        <dbReference type="EMBL" id="KAF5345167.1"/>
    </source>
</evidence>
<dbReference type="AlphaFoldDB" id="A0A8H5CNQ3"/>
<name>A0A8H5CNQ3_9AGAR</name>
<evidence type="ECO:0000256" key="1">
    <source>
        <dbReference type="SAM" id="MobiDB-lite"/>
    </source>
</evidence>
<dbReference type="EMBL" id="JAACJM010000114">
    <property type="protein sequence ID" value="KAF5345167.1"/>
    <property type="molecule type" value="Genomic_DNA"/>
</dbReference>